<feature type="transmembrane region" description="Helical" evidence="1">
    <location>
        <begin position="204"/>
        <end position="229"/>
    </location>
</feature>
<sequence>MSTLSRSETTVYKQQFEHIMATASALPRPTRASLLKAAFAVNTTLILTFVYLLATEATVGAPRYALYGVLWVAVGLWVLFDIDVAPASTATKRKAAAIAIGYFVLLAVAGGLVTGPVPGGSNGVRVSFLPPGWGPALIYGGDLFNLILMPARVVGYAALAFLVYDTVVEAAGAAVSGIVGLFSCVSCSWPLLASLVTSVFGSGTAIAATVTTLSYDLSTLVFLVTVVLLRWRPGFGR</sequence>
<dbReference type="AlphaFoldDB" id="I3R3B7"/>
<accession>I3R3B7</accession>
<keyword evidence="5" id="KW-1185">Reference proteome</keyword>
<reference evidence="3 5" key="3">
    <citation type="journal article" date="2014" name="PLoS Genet.">
        <title>Phylogenetically driven sequencing of extremely halophilic archaea reveals strategies for static and dynamic osmo-response.</title>
        <authorList>
            <person name="Becker E.A."/>
            <person name="Seitzer P.M."/>
            <person name="Tritt A."/>
            <person name="Larsen D."/>
            <person name="Krusor M."/>
            <person name="Yao A.I."/>
            <person name="Wu D."/>
            <person name="Madern D."/>
            <person name="Eisen J.A."/>
            <person name="Darling A.E."/>
            <person name="Facciotti M.T."/>
        </authorList>
    </citation>
    <scope>NUCLEOTIDE SEQUENCE [LARGE SCALE GENOMIC DNA]</scope>
    <source>
        <strain evidence="3">ATCC 33500</strain>
        <strain evidence="5">ATCC 33500 / DSM 1411 / JCM 8866 / NBRC 14739 / NCIMB 2177 / R-4</strain>
    </source>
</reference>
<dbReference type="KEGG" id="hme:HFX_1009"/>
<feature type="transmembrane region" description="Helical" evidence="1">
    <location>
        <begin position="34"/>
        <end position="52"/>
    </location>
</feature>
<gene>
    <name evidence="2" type="ordered locus">HFX_1009</name>
    <name evidence="3" type="ORF">C439_05425</name>
</gene>
<evidence type="ECO:0000256" key="1">
    <source>
        <dbReference type="SAM" id="Phobius"/>
    </source>
</evidence>
<keyword evidence="1" id="KW-1133">Transmembrane helix</keyword>
<reference evidence="2" key="1">
    <citation type="journal article" date="2012" name="Appl. Environ. Microbiol.">
        <title>Identification of the haloarchaeal phasin (PhaP) that functions in polyhydroxyalkanoate accumulation and granule formation in Haloferax mediterranei.</title>
        <authorList>
            <person name="Cai S."/>
            <person name="Cai L."/>
            <person name="Liu H."/>
            <person name="Liu X."/>
            <person name="Han J."/>
            <person name="Zhou J."/>
            <person name="Xiang H."/>
        </authorList>
    </citation>
    <scope>NUCLEOTIDE SEQUENCE</scope>
    <source>
        <strain evidence="2">CGMCC 1.2087</strain>
    </source>
</reference>
<dbReference type="PATRIC" id="fig|523841.21.peg.1100"/>
<dbReference type="EMBL" id="AOLO01000006">
    <property type="protein sequence ID" value="EMA03413.1"/>
    <property type="molecule type" value="Genomic_DNA"/>
</dbReference>
<protein>
    <submittedName>
        <fullName evidence="2">Uncharacterized protein</fullName>
    </submittedName>
</protein>
<evidence type="ECO:0000313" key="5">
    <source>
        <dbReference type="Proteomes" id="UP000011603"/>
    </source>
</evidence>
<keyword evidence="1" id="KW-0472">Membrane</keyword>
<feature type="transmembrane region" description="Helical" evidence="1">
    <location>
        <begin position="96"/>
        <end position="117"/>
    </location>
</feature>
<dbReference type="Proteomes" id="UP000011603">
    <property type="component" value="Unassembled WGS sequence"/>
</dbReference>
<dbReference type="HOGENOM" id="CLU_104052_0_0_2"/>
<feature type="transmembrane region" description="Helical" evidence="1">
    <location>
        <begin position="137"/>
        <end position="164"/>
    </location>
</feature>
<dbReference type="InterPro" id="IPR055968">
    <property type="entry name" value="DUF7546"/>
</dbReference>
<name>I3R3B7_HALMT</name>
<reference evidence="2" key="4">
    <citation type="submission" date="2014-05" db="EMBL/GenBank/DDBJ databases">
        <authorList>
            <person name="Wang L."/>
            <person name="Yang H."/>
            <person name="Xiang H."/>
        </authorList>
    </citation>
    <scope>NUCLEOTIDE SEQUENCE</scope>
    <source>
        <strain evidence="2">CGMCC 1.2087</strain>
    </source>
</reference>
<feature type="transmembrane region" description="Helical" evidence="1">
    <location>
        <begin position="64"/>
        <end position="84"/>
    </location>
</feature>
<dbReference type="Proteomes" id="UP000006469">
    <property type="component" value="Chromosome"/>
</dbReference>
<keyword evidence="1" id="KW-0812">Transmembrane</keyword>
<dbReference type="eggNOG" id="arCOG04547">
    <property type="taxonomic scope" value="Archaea"/>
</dbReference>
<dbReference type="Pfam" id="PF24412">
    <property type="entry name" value="DUF7546"/>
    <property type="match status" value="1"/>
</dbReference>
<reference evidence="2 4" key="2">
    <citation type="journal article" date="2012" name="J. Bacteriol.">
        <title>Complete genome sequence of the metabolically versatile halophilic archaeon Haloferax mediterranei, a poly(3-hydroxybutyrate-co-3-hydroxyvalerate) producer.</title>
        <authorList>
            <person name="Han J."/>
            <person name="Zhang F."/>
            <person name="Hou J."/>
            <person name="Liu X."/>
            <person name="Li M."/>
            <person name="Liu H."/>
            <person name="Cai L."/>
            <person name="Zhang B."/>
            <person name="Chen Y."/>
            <person name="Zhou J."/>
            <person name="Hu S."/>
            <person name="Xiang H."/>
        </authorList>
    </citation>
    <scope>NUCLEOTIDE SEQUENCE [LARGE SCALE GENOMIC DNA]</scope>
    <source>
        <strain evidence="4">ATCC 33500 / DSM 1411 / JCM 8866 / NBRC 14739 / NCIMB 2177 / R-4</strain>
        <strain evidence="2">CGMCC 1.2087</strain>
    </source>
</reference>
<dbReference type="EMBL" id="CP001868">
    <property type="protein sequence ID" value="AFK18727.1"/>
    <property type="molecule type" value="Genomic_DNA"/>
</dbReference>
<organism evidence="2 4">
    <name type="scientific">Haloferax mediterranei (strain ATCC 33500 / DSM 1411 / JCM 8866 / NBRC 14739 / NCIMB 2177 / R-4)</name>
    <name type="common">Halobacterium mediterranei</name>
    <dbReference type="NCBI Taxonomy" id="523841"/>
    <lineage>
        <taxon>Archaea</taxon>
        <taxon>Methanobacteriati</taxon>
        <taxon>Methanobacteriota</taxon>
        <taxon>Stenosarchaea group</taxon>
        <taxon>Halobacteria</taxon>
        <taxon>Halobacteriales</taxon>
        <taxon>Haloferacaceae</taxon>
        <taxon>Haloferax</taxon>
    </lineage>
</organism>
<dbReference type="STRING" id="523841.HFX_1009"/>
<feature type="transmembrane region" description="Helical" evidence="1">
    <location>
        <begin position="171"/>
        <end position="192"/>
    </location>
</feature>
<proteinExistence type="predicted"/>
<evidence type="ECO:0000313" key="3">
    <source>
        <dbReference type="EMBL" id="EMA03413.1"/>
    </source>
</evidence>
<evidence type="ECO:0000313" key="2">
    <source>
        <dbReference type="EMBL" id="AFK18727.1"/>
    </source>
</evidence>
<dbReference type="PaxDb" id="523841-HFX_1009"/>
<evidence type="ECO:0000313" key="4">
    <source>
        <dbReference type="Proteomes" id="UP000006469"/>
    </source>
</evidence>